<dbReference type="Pfam" id="PF00565">
    <property type="entry name" value="SNase"/>
    <property type="match status" value="1"/>
</dbReference>
<organism evidence="3 4">
    <name type="scientific">Pseudoroseicyclus aestuarii</name>
    <dbReference type="NCBI Taxonomy" id="1795041"/>
    <lineage>
        <taxon>Bacteria</taxon>
        <taxon>Pseudomonadati</taxon>
        <taxon>Pseudomonadota</taxon>
        <taxon>Alphaproteobacteria</taxon>
        <taxon>Rhodobacterales</taxon>
        <taxon>Paracoccaceae</taxon>
        <taxon>Pseudoroseicyclus</taxon>
    </lineage>
</organism>
<dbReference type="InterPro" id="IPR035437">
    <property type="entry name" value="SNase_OB-fold_sf"/>
</dbReference>
<dbReference type="Gene3D" id="2.40.50.90">
    <property type="match status" value="1"/>
</dbReference>
<proteinExistence type="predicted"/>
<dbReference type="AlphaFoldDB" id="A0A318T094"/>
<dbReference type="SUPFAM" id="SSF50199">
    <property type="entry name" value="Staphylococcal nuclease"/>
    <property type="match status" value="1"/>
</dbReference>
<dbReference type="InterPro" id="IPR016071">
    <property type="entry name" value="Staphylococal_nuclease_OB-fold"/>
</dbReference>
<keyword evidence="3" id="KW-0378">Hydrolase</keyword>
<dbReference type="EMBL" id="QJTE01000001">
    <property type="protein sequence ID" value="PYE85477.1"/>
    <property type="molecule type" value="Genomic_DNA"/>
</dbReference>
<dbReference type="PROSITE" id="PS50830">
    <property type="entry name" value="TNASE_3"/>
    <property type="match status" value="1"/>
</dbReference>
<dbReference type="Proteomes" id="UP000248311">
    <property type="component" value="Unassembled WGS sequence"/>
</dbReference>
<feature type="signal peptide" evidence="1">
    <location>
        <begin position="1"/>
        <end position="22"/>
    </location>
</feature>
<feature type="chain" id="PRO_5016425979" evidence="1">
    <location>
        <begin position="23"/>
        <end position="230"/>
    </location>
</feature>
<protein>
    <submittedName>
        <fullName evidence="3">Endonuclease YncB(Thermonuclease family)</fullName>
    </submittedName>
</protein>
<keyword evidence="3" id="KW-0540">Nuclease</keyword>
<dbReference type="PANTHER" id="PTHR12302">
    <property type="entry name" value="EBNA2 BINDING PROTEIN P100"/>
    <property type="match status" value="1"/>
</dbReference>
<accession>A0A318T094</accession>
<name>A0A318T094_9RHOB</name>
<gene>
    <name evidence="3" type="ORF">DFP88_101143</name>
</gene>
<keyword evidence="4" id="KW-1185">Reference proteome</keyword>
<comment type="caution">
    <text evidence="3">The sequence shown here is derived from an EMBL/GenBank/DDBJ whole genome shotgun (WGS) entry which is preliminary data.</text>
</comment>
<dbReference type="GO" id="GO:0004519">
    <property type="term" value="F:endonuclease activity"/>
    <property type="evidence" value="ECO:0007669"/>
    <property type="project" value="UniProtKB-KW"/>
</dbReference>
<dbReference type="PANTHER" id="PTHR12302:SF26">
    <property type="entry name" value="BLR1266 PROTEIN"/>
    <property type="match status" value="1"/>
</dbReference>
<evidence type="ECO:0000256" key="1">
    <source>
        <dbReference type="SAM" id="SignalP"/>
    </source>
</evidence>
<evidence type="ECO:0000259" key="2">
    <source>
        <dbReference type="PROSITE" id="PS50830"/>
    </source>
</evidence>
<dbReference type="SMART" id="SM00318">
    <property type="entry name" value="SNc"/>
    <property type="match status" value="1"/>
</dbReference>
<evidence type="ECO:0000313" key="4">
    <source>
        <dbReference type="Proteomes" id="UP000248311"/>
    </source>
</evidence>
<feature type="domain" description="TNase-like" evidence="2">
    <location>
        <begin position="34"/>
        <end position="154"/>
    </location>
</feature>
<keyword evidence="3" id="KW-0255">Endonuclease</keyword>
<reference evidence="3 4" key="1">
    <citation type="submission" date="2018-06" db="EMBL/GenBank/DDBJ databases">
        <title>Genomic Encyclopedia of Type Strains, Phase III (KMG-III): the genomes of soil and plant-associated and newly described type strains.</title>
        <authorList>
            <person name="Whitman W."/>
        </authorList>
    </citation>
    <scope>NUCLEOTIDE SEQUENCE [LARGE SCALE GENOMIC DNA]</scope>
    <source>
        <strain evidence="3 4">CECT 9025</strain>
    </source>
</reference>
<evidence type="ECO:0000313" key="3">
    <source>
        <dbReference type="EMBL" id="PYE85477.1"/>
    </source>
</evidence>
<sequence>MPRLRFLALIALLLCCAGLAAAMLSGAPGPGGAARVERVVDADTFVLDGERIRLFGVDAPESAQHCPDGEGGAWECGAWATEVVRDRLEGQRLTCREVERDRYGRSVARCSLDGADLGSMLTAEGLATAYRAYSTDYVEEEATARAAGLGIWRGGLTAPSDWRAGRREVVPVPQASRDCRIKGNISSSGRIYHLPGSRHYEDTRIDTAAGERWFCTEEEALAAGWRAPRG</sequence>
<keyword evidence="1" id="KW-0732">Signal</keyword>
<dbReference type="RefSeq" id="WP_181418527.1">
    <property type="nucleotide sequence ID" value="NZ_QJTE01000001.1"/>
</dbReference>